<dbReference type="EMBL" id="JARGDH010000006">
    <property type="protein sequence ID" value="KAL0265742.1"/>
    <property type="molecule type" value="Genomic_DNA"/>
</dbReference>
<protein>
    <submittedName>
        <fullName evidence="1">Uncharacterized protein</fullName>
    </submittedName>
</protein>
<sequence length="360" mass="41359">MEDGLFDEVLSTLKYFKTRGLIIQSLTSSTILSPLQRERLRFRDKREDVIHHIQFGKRLCGRYSIERAPVLYQVVFKNLMAQKNLENCLAMCCRHGFKYLKVACLLLLYFTRKDPRFLLSGIQQAIKHRFRKLALFGMEAVRCRPGGTRLAAVCIPSTPLALKGGLWGPMAIIVFCGSESRDSKLPVLLGMLGGSLVEVHSGRHRDIRSRIQKSIKKVNIVNANLLKSERYELYLVARRYGRPYCVVCVPALEDPEGASARNRYDNPYIEWGCLTQDWLCRVLQADVARSEAHRNIIVNAQYLSDVKAAIERVNERHGNLFFFAEVERKVLRLLRGNPAELAEVEKGYERLILKEMQNRM</sequence>
<dbReference type="AlphaFoldDB" id="A0AAW2H7H9"/>
<proteinExistence type="predicted"/>
<gene>
    <name evidence="1" type="ORF">PYX00_011457</name>
</gene>
<organism evidence="1">
    <name type="scientific">Menopon gallinae</name>
    <name type="common">poultry shaft louse</name>
    <dbReference type="NCBI Taxonomy" id="328185"/>
    <lineage>
        <taxon>Eukaryota</taxon>
        <taxon>Metazoa</taxon>
        <taxon>Ecdysozoa</taxon>
        <taxon>Arthropoda</taxon>
        <taxon>Hexapoda</taxon>
        <taxon>Insecta</taxon>
        <taxon>Pterygota</taxon>
        <taxon>Neoptera</taxon>
        <taxon>Paraneoptera</taxon>
        <taxon>Psocodea</taxon>
        <taxon>Troctomorpha</taxon>
        <taxon>Phthiraptera</taxon>
        <taxon>Amblycera</taxon>
        <taxon>Menoponidae</taxon>
        <taxon>Menopon</taxon>
    </lineage>
</organism>
<reference evidence="1" key="1">
    <citation type="journal article" date="2024" name="Gigascience">
        <title>Chromosome-level genome of the poultry shaft louse Menopon gallinae provides insight into the host-switching and adaptive evolution of parasitic lice.</title>
        <authorList>
            <person name="Xu Y."/>
            <person name="Ma L."/>
            <person name="Liu S."/>
            <person name="Liang Y."/>
            <person name="Liu Q."/>
            <person name="He Z."/>
            <person name="Tian L."/>
            <person name="Duan Y."/>
            <person name="Cai W."/>
            <person name="Li H."/>
            <person name="Song F."/>
        </authorList>
    </citation>
    <scope>NUCLEOTIDE SEQUENCE</scope>
    <source>
        <strain evidence="1">Cailab_2023a</strain>
    </source>
</reference>
<name>A0AAW2H7H9_9NEOP</name>
<comment type="caution">
    <text evidence="1">The sequence shown here is derived from an EMBL/GenBank/DDBJ whole genome shotgun (WGS) entry which is preliminary data.</text>
</comment>
<accession>A0AAW2H7H9</accession>
<evidence type="ECO:0000313" key="1">
    <source>
        <dbReference type="EMBL" id="KAL0265742.1"/>
    </source>
</evidence>